<feature type="compositionally biased region" description="Low complexity" evidence="1">
    <location>
        <begin position="189"/>
        <end position="204"/>
    </location>
</feature>
<dbReference type="EMBL" id="BLKM01002051">
    <property type="protein sequence ID" value="GFG40445.1"/>
    <property type="molecule type" value="Genomic_DNA"/>
</dbReference>
<reference evidence="4" key="1">
    <citation type="submission" date="2020-01" db="EMBL/GenBank/DDBJ databases">
        <title>Draft genome sequence of the Termite Coptotermes fromosanus.</title>
        <authorList>
            <person name="Itakura S."/>
            <person name="Yosikawa Y."/>
            <person name="Umezawa K."/>
        </authorList>
    </citation>
    <scope>NUCLEOTIDE SEQUENCE [LARGE SCALE GENOMIC DNA]</scope>
</reference>
<sequence>MLMRVIVHRWNFVPTKEEMDFVHKKFGGDFLVPHNFARSVDAFEPKSQNDSSNWNVYSYTEQPPAQINSQTTAFCERLSVDDPMALLLSSSTDSSFDSSQSQLSCSVLPSQLTPECPGELTLVSCDDGSCLDALDDSVELKHMAKTCNNSCSQNSISSSPMVRRLSLALPSPQNSDVDEPVRNSADGFSSSPDSSQLSLSLPSPRDSDMDEPVCSDSHSSSQGTSGASVTGSEAVPETDGSQPKPKRFKRRNQAIYCSVDDG</sequence>
<organism evidence="3 4">
    <name type="scientific">Coptotermes formosanus</name>
    <name type="common">Formosan subterranean termite</name>
    <dbReference type="NCBI Taxonomy" id="36987"/>
    <lineage>
        <taxon>Eukaryota</taxon>
        <taxon>Metazoa</taxon>
        <taxon>Ecdysozoa</taxon>
        <taxon>Arthropoda</taxon>
        <taxon>Hexapoda</taxon>
        <taxon>Insecta</taxon>
        <taxon>Pterygota</taxon>
        <taxon>Neoptera</taxon>
        <taxon>Polyneoptera</taxon>
        <taxon>Dictyoptera</taxon>
        <taxon>Blattodea</taxon>
        <taxon>Blattoidea</taxon>
        <taxon>Termitoidae</taxon>
        <taxon>Rhinotermitidae</taxon>
        <taxon>Coptotermes</taxon>
    </lineage>
</organism>
<feature type="compositionally biased region" description="Low complexity" evidence="1">
    <location>
        <begin position="215"/>
        <end position="232"/>
    </location>
</feature>
<evidence type="ECO:0000259" key="2">
    <source>
        <dbReference type="Pfam" id="PF05011"/>
    </source>
</evidence>
<dbReference type="InterPro" id="IPR007708">
    <property type="entry name" value="DBR1_C"/>
</dbReference>
<feature type="region of interest" description="Disordered" evidence="1">
    <location>
        <begin position="170"/>
        <end position="262"/>
    </location>
</feature>
<proteinExistence type="predicted"/>
<comment type="caution">
    <text evidence="3">The sequence shown here is derived from an EMBL/GenBank/DDBJ whole genome shotgun (WGS) entry which is preliminary data.</text>
</comment>
<name>A0A6L2QBM1_COPFO</name>
<dbReference type="AlphaFoldDB" id="A0A6L2QBM1"/>
<protein>
    <recommendedName>
        <fullName evidence="2">Lariat debranching enzyme C-terminal domain-containing protein</fullName>
    </recommendedName>
</protein>
<accession>A0A6L2QBM1</accession>
<dbReference type="Proteomes" id="UP000502823">
    <property type="component" value="Unassembled WGS sequence"/>
</dbReference>
<evidence type="ECO:0000313" key="3">
    <source>
        <dbReference type="EMBL" id="GFG40445.1"/>
    </source>
</evidence>
<feature type="domain" description="Lariat debranching enzyme C-terminal" evidence="2">
    <location>
        <begin position="8"/>
        <end position="82"/>
    </location>
</feature>
<evidence type="ECO:0000256" key="1">
    <source>
        <dbReference type="SAM" id="MobiDB-lite"/>
    </source>
</evidence>
<dbReference type="InParanoid" id="A0A6L2QBM1"/>
<evidence type="ECO:0000313" key="4">
    <source>
        <dbReference type="Proteomes" id="UP000502823"/>
    </source>
</evidence>
<dbReference type="Pfam" id="PF05011">
    <property type="entry name" value="DBR1"/>
    <property type="match status" value="1"/>
</dbReference>
<dbReference type="GO" id="GO:0016788">
    <property type="term" value="F:hydrolase activity, acting on ester bonds"/>
    <property type="evidence" value="ECO:0007669"/>
    <property type="project" value="InterPro"/>
</dbReference>
<keyword evidence="4" id="KW-1185">Reference proteome</keyword>
<gene>
    <name evidence="3" type="ORF">Cfor_01614</name>
</gene>
<dbReference type="GO" id="GO:0006397">
    <property type="term" value="P:mRNA processing"/>
    <property type="evidence" value="ECO:0007669"/>
    <property type="project" value="InterPro"/>
</dbReference>